<evidence type="ECO:0000313" key="2">
    <source>
        <dbReference type="EMBL" id="MFC4904850.1"/>
    </source>
</evidence>
<organism evidence="2 3">
    <name type="scientific">Kocuria oceani</name>
    <dbReference type="NCBI Taxonomy" id="988827"/>
    <lineage>
        <taxon>Bacteria</taxon>
        <taxon>Bacillati</taxon>
        <taxon>Actinomycetota</taxon>
        <taxon>Actinomycetes</taxon>
        <taxon>Micrococcales</taxon>
        <taxon>Micrococcaceae</taxon>
        <taxon>Kocuria</taxon>
    </lineage>
</organism>
<feature type="compositionally biased region" description="Basic and acidic residues" evidence="1">
    <location>
        <begin position="40"/>
        <end position="52"/>
    </location>
</feature>
<comment type="caution">
    <text evidence="2">The sequence shown here is derived from an EMBL/GenBank/DDBJ whole genome shotgun (WGS) entry which is preliminary data.</text>
</comment>
<feature type="compositionally biased region" description="Basic and acidic residues" evidence="1">
    <location>
        <begin position="12"/>
        <end position="29"/>
    </location>
</feature>
<feature type="region of interest" description="Disordered" evidence="1">
    <location>
        <begin position="1"/>
        <end position="82"/>
    </location>
</feature>
<gene>
    <name evidence="2" type="ORF">ACFPCS_14855</name>
</gene>
<evidence type="ECO:0000256" key="1">
    <source>
        <dbReference type="SAM" id="MobiDB-lite"/>
    </source>
</evidence>
<dbReference type="RefSeq" id="WP_277550826.1">
    <property type="nucleotide sequence ID" value="NZ_JARAMH010000005.1"/>
</dbReference>
<dbReference type="Proteomes" id="UP001595797">
    <property type="component" value="Unassembled WGS sequence"/>
</dbReference>
<proteinExistence type="predicted"/>
<keyword evidence="3" id="KW-1185">Reference proteome</keyword>
<reference evidence="3" key="1">
    <citation type="journal article" date="2019" name="Int. J. Syst. Evol. Microbiol.">
        <title>The Global Catalogue of Microorganisms (GCM) 10K type strain sequencing project: providing services to taxonomists for standard genome sequencing and annotation.</title>
        <authorList>
            <consortium name="The Broad Institute Genomics Platform"/>
            <consortium name="The Broad Institute Genome Sequencing Center for Infectious Disease"/>
            <person name="Wu L."/>
            <person name="Ma J."/>
        </authorList>
    </citation>
    <scope>NUCLEOTIDE SEQUENCE [LARGE SCALE GENOMIC DNA]</scope>
    <source>
        <strain evidence="3">CGMCC 4.6946</strain>
    </source>
</reference>
<sequence>MPCAPSIVAVAPRHDEEAASGRAATDRRATVPGTGILARADLRSEGAADRATPRLSGRPLPGPPTATIGCAPRHGGSREQAL</sequence>
<protein>
    <submittedName>
        <fullName evidence="2">Uncharacterized protein</fullName>
    </submittedName>
</protein>
<name>A0ABV9TLB5_9MICC</name>
<dbReference type="EMBL" id="JBHSIW010000021">
    <property type="protein sequence ID" value="MFC4904850.1"/>
    <property type="molecule type" value="Genomic_DNA"/>
</dbReference>
<accession>A0ABV9TLB5</accession>
<evidence type="ECO:0000313" key="3">
    <source>
        <dbReference type="Proteomes" id="UP001595797"/>
    </source>
</evidence>